<proteinExistence type="predicted"/>
<reference evidence="1" key="1">
    <citation type="submission" date="2019-12" db="EMBL/GenBank/DDBJ databases">
        <title>Genome sequencing and annotation of Brassica cretica.</title>
        <authorList>
            <person name="Studholme D.J."/>
            <person name="Sarris P.F."/>
        </authorList>
    </citation>
    <scope>NUCLEOTIDE SEQUENCE</scope>
    <source>
        <strain evidence="1">PFS-001/15</strain>
        <tissue evidence="1">Leaf</tissue>
    </source>
</reference>
<comment type="caution">
    <text evidence="1">The sequence shown here is derived from an EMBL/GenBank/DDBJ whole genome shotgun (WGS) entry which is preliminary data.</text>
</comment>
<name>A0A8S9HG81_BRACR</name>
<evidence type="ECO:0000313" key="2">
    <source>
        <dbReference type="Proteomes" id="UP000712281"/>
    </source>
</evidence>
<accession>A0A8S9HG81</accession>
<dbReference type="AlphaFoldDB" id="A0A8S9HG81"/>
<gene>
    <name evidence="1" type="ORF">F2Q68_00016793</name>
</gene>
<dbReference type="Proteomes" id="UP000712281">
    <property type="component" value="Unassembled WGS sequence"/>
</dbReference>
<dbReference type="EMBL" id="QGKW02001940">
    <property type="protein sequence ID" value="KAF2557425.1"/>
    <property type="molecule type" value="Genomic_DNA"/>
</dbReference>
<organism evidence="1 2">
    <name type="scientific">Brassica cretica</name>
    <name type="common">Mustard</name>
    <dbReference type="NCBI Taxonomy" id="69181"/>
    <lineage>
        <taxon>Eukaryota</taxon>
        <taxon>Viridiplantae</taxon>
        <taxon>Streptophyta</taxon>
        <taxon>Embryophyta</taxon>
        <taxon>Tracheophyta</taxon>
        <taxon>Spermatophyta</taxon>
        <taxon>Magnoliopsida</taxon>
        <taxon>eudicotyledons</taxon>
        <taxon>Gunneridae</taxon>
        <taxon>Pentapetalae</taxon>
        <taxon>rosids</taxon>
        <taxon>malvids</taxon>
        <taxon>Brassicales</taxon>
        <taxon>Brassicaceae</taxon>
        <taxon>Brassiceae</taxon>
        <taxon>Brassica</taxon>
    </lineage>
</organism>
<sequence>MLLVPSGLEYLAQAGGPSELTHQQQQDLLGSARILRPGATTGPARPPTSPPIFISFPYELIPDMTQNFLFLAIDRHGEDGID</sequence>
<protein>
    <submittedName>
        <fullName evidence="1">Uncharacterized protein</fullName>
    </submittedName>
</protein>
<evidence type="ECO:0000313" key="1">
    <source>
        <dbReference type="EMBL" id="KAF2557425.1"/>
    </source>
</evidence>